<sequence>MTISHISKEWSDYTERFHKALSATNKKLFTWFTAKLEASRQFRDALTRLLLVLDEAEIKPFIQSFERIAEEASKLDS</sequence>
<name>A0ABN5AHX5_9BACI</name>
<dbReference type="GeneID" id="92852228"/>
<dbReference type="EMBL" id="CP021920">
    <property type="protein sequence ID" value="ASB90327.1"/>
    <property type="molecule type" value="Genomic_DNA"/>
</dbReference>
<protein>
    <submittedName>
        <fullName evidence="1">Uncharacterized protein</fullName>
    </submittedName>
</protein>
<gene>
    <name evidence="1" type="ORF">S101395_03821</name>
</gene>
<organism evidence="1 2">
    <name type="scientific">Bacillus sonorensis</name>
    <dbReference type="NCBI Taxonomy" id="119858"/>
    <lineage>
        <taxon>Bacteria</taxon>
        <taxon>Bacillati</taxon>
        <taxon>Bacillota</taxon>
        <taxon>Bacilli</taxon>
        <taxon>Bacillales</taxon>
        <taxon>Bacillaceae</taxon>
        <taxon>Bacillus</taxon>
    </lineage>
</organism>
<proteinExistence type="predicted"/>
<dbReference type="RefSeq" id="WP_006636620.1">
    <property type="nucleotide sequence ID" value="NZ_CABJEH010000001.1"/>
</dbReference>
<dbReference type="Proteomes" id="UP000196877">
    <property type="component" value="Chromosome"/>
</dbReference>
<accession>A0ABN5AHX5</accession>
<reference evidence="1 2" key="1">
    <citation type="submission" date="2017-06" db="EMBL/GenBank/DDBJ databases">
        <title>Genome sequence of Bacillus sonorensis strain SRCM101395.</title>
        <authorList>
            <person name="Cho S.H."/>
        </authorList>
    </citation>
    <scope>NUCLEOTIDE SEQUENCE [LARGE SCALE GENOMIC DNA]</scope>
    <source>
        <strain evidence="1 2">SRCM101395</strain>
    </source>
</reference>
<evidence type="ECO:0000313" key="1">
    <source>
        <dbReference type="EMBL" id="ASB90327.1"/>
    </source>
</evidence>
<keyword evidence="2" id="KW-1185">Reference proteome</keyword>
<evidence type="ECO:0000313" key="2">
    <source>
        <dbReference type="Proteomes" id="UP000196877"/>
    </source>
</evidence>